<dbReference type="EMBL" id="CAACVS010000540">
    <property type="protein sequence ID" value="VEU43393.1"/>
    <property type="molecule type" value="Genomic_DNA"/>
</dbReference>
<feature type="compositionally biased region" description="Basic and acidic residues" evidence="2">
    <location>
        <begin position="439"/>
        <end position="459"/>
    </location>
</feature>
<feature type="compositionally biased region" description="Basic and acidic residues" evidence="2">
    <location>
        <begin position="176"/>
        <end position="185"/>
    </location>
</feature>
<sequence>MMRRFLRKGSNELDPNPIESSNGTSSLNESGPIPDRNGESRMVSGADVSPTKTKKTRKTKNVHSLPATPVSASTEREIHAQRLQKVIAKTMMDSGEGLKSFYSCIEASDALASTSTSSGRGIDDSTGLTDCSVLVSPDGELLIIPQQQQQYSKEGRANDSEESHDKEVDGEGMPAEPKRKEKSHSWFDAHGTASNELGEEYNSAVFLGNDLHKEGDKNLNGFSAKGWSTAATSLALKQSADLMGDFADFMEQLVQTKSPSTAQEKRPIDKLRSMIGEKQTELTESEVATYQHYLDKNFSAEQEKQRKFLRKKVKDQQQNIVLEVSRDRVGPLNSSGGTIPAALQALETYYSRVEESDARLWGNFSKRSGALTKIQNTTKKTEERVNGRQLALQETMMRIKVMEDYLRECKEDAKNKWDNVHQTEVKITALVEEKMMKHNKMKEEQRMQRMEEEVERTSSDDGNSAATSSEIWDLVSAATASIEEGSFEPVVDLSNDSLPTVADNESTSDTNADESQNAFEVSEEMEMEMDTRYEFEVQYRLPELRIVALAAEEAVEGAADSLLSVLSNFDRTNRSAHLSAETCLVSCGNTQATCLRSIVATERESLKERLKLLEELENKVDEIDVRADLDEYISVDKTKPGGRSSLGEDDDGGVASALNHLRGDLGSENNGNWDQESSIDDDNAGVEDDDSEITPQFIEEKLECFFRNEPLLLSDARKSDSATTIQEDFEATILELCKIAGGKSQKSTTRRSTMCYAMNAKRCSNPRIPSRAQFDGLCRVFAAVLSGCSTKTDGGLSSAILLMSLSEHFYAREKDSTAAREDTSSKKVFVKSSLVGHPLWEKDEFWDRAFHHTIMEKLNYIGVMSNFERESEKIVTLENKERSQWTENKKTKWYDLTEVERLEAASQVNAAVFAEVSTMSDSMFEFCGDLEKTSSFVRRACVKNQLPISQRSTLLRHLIRDSVAASKVVENN</sequence>
<feature type="compositionally biased region" description="Polar residues" evidence="2">
    <location>
        <begin position="18"/>
        <end position="29"/>
    </location>
</feature>
<feature type="compositionally biased region" description="Acidic residues" evidence="2">
    <location>
        <begin position="677"/>
        <end position="688"/>
    </location>
</feature>
<keyword evidence="5" id="KW-1185">Reference proteome</keyword>
<feature type="region of interest" description="Disordered" evidence="2">
    <location>
        <begin position="637"/>
        <end position="688"/>
    </location>
</feature>
<keyword evidence="1" id="KW-0175">Coiled coil</keyword>
<dbReference type="OrthoDB" id="196398at2759"/>
<evidence type="ECO:0000259" key="3">
    <source>
        <dbReference type="Pfam" id="PF12335"/>
    </source>
</evidence>
<gene>
    <name evidence="4" type="ORF">PSNMU_V1.4_AUG-EV-PASAV3_0104160</name>
</gene>
<dbReference type="Pfam" id="PF12335">
    <property type="entry name" value="SBF2"/>
    <property type="match status" value="1"/>
</dbReference>
<feature type="region of interest" description="Disordered" evidence="2">
    <location>
        <begin position="147"/>
        <end position="185"/>
    </location>
</feature>
<reference evidence="4 5" key="1">
    <citation type="submission" date="2019-01" db="EMBL/GenBank/DDBJ databases">
        <authorList>
            <person name="Ferrante I. M."/>
        </authorList>
    </citation>
    <scope>NUCLEOTIDE SEQUENCE [LARGE SCALE GENOMIC DNA]</scope>
    <source>
        <strain evidence="4 5">B856</strain>
    </source>
</reference>
<feature type="compositionally biased region" description="Basic and acidic residues" evidence="2">
    <location>
        <begin position="153"/>
        <end position="169"/>
    </location>
</feature>
<feature type="region of interest" description="Disordered" evidence="2">
    <location>
        <begin position="1"/>
        <end position="77"/>
    </location>
</feature>
<feature type="region of interest" description="Disordered" evidence="2">
    <location>
        <begin position="491"/>
        <end position="516"/>
    </location>
</feature>
<protein>
    <recommendedName>
        <fullName evidence="3">SBF1/SBF2 domain-containing protein</fullName>
    </recommendedName>
</protein>
<feature type="domain" description="SBF1/SBF2" evidence="3">
    <location>
        <begin position="729"/>
        <end position="897"/>
    </location>
</feature>
<dbReference type="AlphaFoldDB" id="A0A448ZN32"/>
<evidence type="ECO:0000256" key="2">
    <source>
        <dbReference type="SAM" id="MobiDB-lite"/>
    </source>
</evidence>
<name>A0A448ZN32_9STRA</name>
<dbReference type="InterPro" id="IPR039872">
    <property type="entry name" value="KIAA0513"/>
</dbReference>
<feature type="compositionally biased region" description="Basic residues" evidence="2">
    <location>
        <begin position="52"/>
        <end position="61"/>
    </location>
</feature>
<organism evidence="4 5">
    <name type="scientific">Pseudo-nitzschia multistriata</name>
    <dbReference type="NCBI Taxonomy" id="183589"/>
    <lineage>
        <taxon>Eukaryota</taxon>
        <taxon>Sar</taxon>
        <taxon>Stramenopiles</taxon>
        <taxon>Ochrophyta</taxon>
        <taxon>Bacillariophyta</taxon>
        <taxon>Bacillariophyceae</taxon>
        <taxon>Bacillariophycidae</taxon>
        <taxon>Bacillariales</taxon>
        <taxon>Bacillariaceae</taxon>
        <taxon>Pseudo-nitzschia</taxon>
    </lineage>
</organism>
<accession>A0A448ZN32</accession>
<dbReference type="InterPro" id="IPR022096">
    <property type="entry name" value="SBF1/SBF2"/>
</dbReference>
<feature type="compositionally biased region" description="Polar residues" evidence="2">
    <location>
        <begin position="667"/>
        <end position="676"/>
    </location>
</feature>
<evidence type="ECO:0000256" key="1">
    <source>
        <dbReference type="SAM" id="Coils"/>
    </source>
</evidence>
<proteinExistence type="predicted"/>
<feature type="compositionally biased region" description="Polar residues" evidence="2">
    <location>
        <begin position="494"/>
        <end position="516"/>
    </location>
</feature>
<evidence type="ECO:0000313" key="5">
    <source>
        <dbReference type="Proteomes" id="UP000291116"/>
    </source>
</evidence>
<evidence type="ECO:0000313" key="4">
    <source>
        <dbReference type="EMBL" id="VEU43393.1"/>
    </source>
</evidence>
<feature type="coiled-coil region" evidence="1">
    <location>
        <begin position="599"/>
        <end position="626"/>
    </location>
</feature>
<dbReference type="PANTHER" id="PTHR13663">
    <property type="entry name" value="SIMILAR TO RIKEN CDNA 6430548M08"/>
    <property type="match status" value="1"/>
</dbReference>
<dbReference type="Proteomes" id="UP000291116">
    <property type="component" value="Unassembled WGS sequence"/>
</dbReference>
<feature type="region of interest" description="Disordered" evidence="2">
    <location>
        <begin position="439"/>
        <end position="467"/>
    </location>
</feature>
<dbReference type="PANTHER" id="PTHR13663:SF2">
    <property type="entry name" value="SIMILAR TO RIKEN CDNA 6430548M08"/>
    <property type="match status" value="1"/>
</dbReference>